<protein>
    <submittedName>
        <fullName evidence="1">Uncharacterized protein</fullName>
    </submittedName>
</protein>
<dbReference type="Proteomes" id="UP000821845">
    <property type="component" value="Chromosome 3"/>
</dbReference>
<sequence>MASVHTTRDGTATKRFATSSMYGRTPPGGPASLSGISNGRRKASDLLAPAERTRSPSGSSKLTAWCVACGAFAFTLFALTSAQQAYSRFVDRQYLPSCTRQNAFVDAVSQRPKMSASANLTGNPAATSSLARIENIRHPISVRSQATMTQCENDNRTLHFRLVYVVIYEGNATYTHYRKPCERNCDFSLVDIVRF</sequence>
<reference evidence="1" key="1">
    <citation type="submission" date="2020-05" db="EMBL/GenBank/DDBJ databases">
        <title>Large-scale comparative analyses of tick genomes elucidate their genetic diversity and vector capacities.</title>
        <authorList>
            <person name="Jia N."/>
            <person name="Wang J."/>
            <person name="Shi W."/>
            <person name="Du L."/>
            <person name="Sun Y."/>
            <person name="Zhan W."/>
            <person name="Jiang J."/>
            <person name="Wang Q."/>
            <person name="Zhang B."/>
            <person name="Ji P."/>
            <person name="Sakyi L.B."/>
            <person name="Cui X."/>
            <person name="Yuan T."/>
            <person name="Jiang B."/>
            <person name="Yang W."/>
            <person name="Lam T.T.-Y."/>
            <person name="Chang Q."/>
            <person name="Ding S."/>
            <person name="Wang X."/>
            <person name="Zhu J."/>
            <person name="Ruan X."/>
            <person name="Zhao L."/>
            <person name="Wei J."/>
            <person name="Que T."/>
            <person name="Du C."/>
            <person name="Cheng J."/>
            <person name="Dai P."/>
            <person name="Han X."/>
            <person name="Huang E."/>
            <person name="Gao Y."/>
            <person name="Liu J."/>
            <person name="Shao H."/>
            <person name="Ye R."/>
            <person name="Li L."/>
            <person name="Wei W."/>
            <person name="Wang X."/>
            <person name="Wang C."/>
            <person name="Yang T."/>
            <person name="Huo Q."/>
            <person name="Li W."/>
            <person name="Guo W."/>
            <person name="Chen H."/>
            <person name="Zhou L."/>
            <person name="Ni X."/>
            <person name="Tian J."/>
            <person name="Zhou Y."/>
            <person name="Sheng Y."/>
            <person name="Liu T."/>
            <person name="Pan Y."/>
            <person name="Xia L."/>
            <person name="Li J."/>
            <person name="Zhao F."/>
            <person name="Cao W."/>
        </authorList>
    </citation>
    <scope>NUCLEOTIDE SEQUENCE</scope>
    <source>
        <strain evidence="1">Hyas-2018</strain>
    </source>
</reference>
<gene>
    <name evidence="1" type="ORF">HPB50_012803</name>
</gene>
<keyword evidence="2" id="KW-1185">Reference proteome</keyword>
<dbReference type="EMBL" id="CM023483">
    <property type="protein sequence ID" value="KAH6936038.1"/>
    <property type="molecule type" value="Genomic_DNA"/>
</dbReference>
<comment type="caution">
    <text evidence="1">The sequence shown here is derived from an EMBL/GenBank/DDBJ whole genome shotgun (WGS) entry which is preliminary data.</text>
</comment>
<proteinExistence type="predicted"/>
<name>A0ACB7SMU2_HYAAI</name>
<evidence type="ECO:0000313" key="1">
    <source>
        <dbReference type="EMBL" id="KAH6936038.1"/>
    </source>
</evidence>
<accession>A0ACB7SMU2</accession>
<organism evidence="1 2">
    <name type="scientific">Hyalomma asiaticum</name>
    <name type="common">Tick</name>
    <dbReference type="NCBI Taxonomy" id="266040"/>
    <lineage>
        <taxon>Eukaryota</taxon>
        <taxon>Metazoa</taxon>
        <taxon>Ecdysozoa</taxon>
        <taxon>Arthropoda</taxon>
        <taxon>Chelicerata</taxon>
        <taxon>Arachnida</taxon>
        <taxon>Acari</taxon>
        <taxon>Parasitiformes</taxon>
        <taxon>Ixodida</taxon>
        <taxon>Ixodoidea</taxon>
        <taxon>Ixodidae</taxon>
        <taxon>Hyalomminae</taxon>
        <taxon>Hyalomma</taxon>
    </lineage>
</organism>
<evidence type="ECO:0000313" key="2">
    <source>
        <dbReference type="Proteomes" id="UP000821845"/>
    </source>
</evidence>